<dbReference type="PRINTS" id="PR00721">
    <property type="entry name" value="STOMATIN"/>
</dbReference>
<reference evidence="4" key="1">
    <citation type="submission" date="2011-01" db="EMBL/GenBank/DDBJ databases">
        <title>Complete sequence of chromosome of Thermovibrio ammonificans HB-1.</title>
        <authorList>
            <consortium name="US DOE Joint Genome Institute"/>
            <person name="Lucas S."/>
            <person name="Copeland A."/>
            <person name="Lapidus A."/>
            <person name="Cheng J.-F."/>
            <person name="Goodwin L."/>
            <person name="Pitluck S."/>
            <person name="Davenport K."/>
            <person name="Detter J.C."/>
            <person name="Han C."/>
            <person name="Tapia R."/>
            <person name="Land M."/>
            <person name="Hauser L."/>
            <person name="Kyrpides N."/>
            <person name="Ivanova N."/>
            <person name="Ovchinnikova G."/>
            <person name="Vetriani C."/>
            <person name="Woyke T."/>
        </authorList>
    </citation>
    <scope>NUCLEOTIDE SEQUENCE [LARGE SCALE GENOMIC DNA]</scope>
    <source>
        <strain evidence="4">HB-1</strain>
    </source>
</reference>
<dbReference type="RefSeq" id="WP_013537088.1">
    <property type="nucleotide sequence ID" value="NC_014926.1"/>
</dbReference>
<dbReference type="Pfam" id="PF01145">
    <property type="entry name" value="Band_7"/>
    <property type="match status" value="1"/>
</dbReference>
<dbReference type="KEGG" id="tam:Theam_0329"/>
<dbReference type="CDD" id="cd08829">
    <property type="entry name" value="SPFH_paraslipin"/>
    <property type="match status" value="1"/>
</dbReference>
<dbReference type="eggNOG" id="COG0330">
    <property type="taxonomic scope" value="Bacteria"/>
</dbReference>
<evidence type="ECO:0000256" key="2">
    <source>
        <dbReference type="ARBA" id="ARBA00008164"/>
    </source>
</evidence>
<evidence type="ECO:0000256" key="1">
    <source>
        <dbReference type="ARBA" id="ARBA00004167"/>
    </source>
</evidence>
<gene>
    <name evidence="4" type="ordered locus">Theam_0329</name>
</gene>
<organism evidence="4 5">
    <name type="scientific">Thermovibrio ammonificans (strain DSM 15698 / JCM 12110 / HB-1)</name>
    <dbReference type="NCBI Taxonomy" id="648996"/>
    <lineage>
        <taxon>Bacteria</taxon>
        <taxon>Pseudomonadati</taxon>
        <taxon>Aquificota</taxon>
        <taxon>Aquificia</taxon>
        <taxon>Desulfurobacteriales</taxon>
        <taxon>Desulfurobacteriaceae</taxon>
        <taxon>Thermovibrio</taxon>
    </lineage>
</organism>
<evidence type="ECO:0000313" key="4">
    <source>
        <dbReference type="EMBL" id="ADU96302.1"/>
    </source>
</evidence>
<dbReference type="InterPro" id="IPR001972">
    <property type="entry name" value="Stomatin_HflK_fam"/>
</dbReference>
<dbReference type="Gene3D" id="3.30.479.30">
    <property type="entry name" value="Band 7 domain"/>
    <property type="match status" value="1"/>
</dbReference>
<dbReference type="AlphaFoldDB" id="E8T4G7"/>
<keyword evidence="5" id="KW-1185">Reference proteome</keyword>
<dbReference type="GO" id="GO:0098552">
    <property type="term" value="C:side of membrane"/>
    <property type="evidence" value="ECO:0007669"/>
    <property type="project" value="UniProtKB-ARBA"/>
</dbReference>
<dbReference type="GO" id="GO:0005886">
    <property type="term" value="C:plasma membrane"/>
    <property type="evidence" value="ECO:0007669"/>
    <property type="project" value="UniProtKB-ARBA"/>
</dbReference>
<dbReference type="HOGENOM" id="CLU_024949_2_2_0"/>
<evidence type="ECO:0000259" key="3">
    <source>
        <dbReference type="SMART" id="SM00244"/>
    </source>
</evidence>
<dbReference type="OrthoDB" id="9809197at2"/>
<dbReference type="FunFam" id="3.30.479.30:FF:000004">
    <property type="entry name" value="Putative membrane protease family, stomatin"/>
    <property type="match status" value="1"/>
</dbReference>
<accession>E8T4G7</accession>
<dbReference type="InterPro" id="IPR050710">
    <property type="entry name" value="Band7/mec-2_domain"/>
</dbReference>
<dbReference type="STRING" id="648996.Theam_0329"/>
<protein>
    <submittedName>
        <fullName evidence="4">Band 7 protein</fullName>
    </submittedName>
</protein>
<comment type="subcellular location">
    <subcellularLocation>
        <location evidence="1">Membrane</location>
        <topology evidence="1">Single-pass membrane protein</topology>
    </subcellularLocation>
</comment>
<name>E8T4G7_THEA1</name>
<dbReference type="PANTHER" id="PTHR43327">
    <property type="entry name" value="STOMATIN-LIKE PROTEIN 2, MITOCHONDRIAL"/>
    <property type="match status" value="1"/>
</dbReference>
<dbReference type="SMART" id="SM00244">
    <property type="entry name" value="PHB"/>
    <property type="match status" value="1"/>
</dbReference>
<dbReference type="Proteomes" id="UP000006362">
    <property type="component" value="Chromosome"/>
</dbReference>
<evidence type="ECO:0000313" key="5">
    <source>
        <dbReference type="Proteomes" id="UP000006362"/>
    </source>
</evidence>
<proteinExistence type="inferred from homology"/>
<dbReference type="PANTHER" id="PTHR43327:SF10">
    <property type="entry name" value="STOMATIN-LIKE PROTEIN 2, MITOCHONDRIAL"/>
    <property type="match status" value="1"/>
</dbReference>
<comment type="similarity">
    <text evidence="2">Belongs to the band 7/mec-2 family.</text>
</comment>
<sequence length="286" mass="31547">MESLFPLIVFSGFGALILAVASVKIVPQKQAWIVERLGKYHRTLYAGLHFIVPFLDVVRAKVSLKEQVLDIPKQEVITKDNVVVRIDAVCYYTVVKPEDAVYNIENLEYAIVQTIQTNLRDIIGGMELDEILSSREKINARIKEVLQGAASSWGILINRVEVKEIEPPSNIVQAMSMLIEADRKKRAMITEAEGKKRAQVLEAEGYKLAKWQEAEAIERIGKAQANALRSVVEATSSPELAAKLLIGGDLVKGIERLAASQNAKFVVLPPSVESLFKLLGEKGGNG</sequence>
<dbReference type="InterPro" id="IPR036013">
    <property type="entry name" value="Band_7/SPFH_dom_sf"/>
</dbReference>
<feature type="domain" description="Band 7" evidence="3">
    <location>
        <begin position="21"/>
        <end position="179"/>
    </location>
</feature>
<dbReference type="SUPFAM" id="SSF117892">
    <property type="entry name" value="Band 7/SPFH domain"/>
    <property type="match status" value="1"/>
</dbReference>
<dbReference type="InterPro" id="IPR001107">
    <property type="entry name" value="Band_7"/>
</dbReference>
<dbReference type="EMBL" id="CP002444">
    <property type="protein sequence ID" value="ADU96302.1"/>
    <property type="molecule type" value="Genomic_DNA"/>
</dbReference>